<proteinExistence type="predicted"/>
<evidence type="ECO:0000313" key="2">
    <source>
        <dbReference type="Proteomes" id="UP001304071"/>
    </source>
</evidence>
<dbReference type="Proteomes" id="UP001304071">
    <property type="component" value="Chromosome 2"/>
</dbReference>
<evidence type="ECO:0000313" key="1">
    <source>
        <dbReference type="EMBL" id="WPC75902.1"/>
    </source>
</evidence>
<accession>A0ABZ0QI56</accession>
<gene>
    <name evidence="1" type="ORF">R8Z52_23600</name>
</gene>
<dbReference type="EMBL" id="CP138204">
    <property type="protein sequence ID" value="WPC75902.1"/>
    <property type="molecule type" value="Genomic_DNA"/>
</dbReference>
<name>A0ABZ0QI56_9VIBR</name>
<dbReference type="RefSeq" id="WP_261897873.1">
    <property type="nucleotide sequence ID" value="NZ_AP024896.1"/>
</dbReference>
<protein>
    <submittedName>
        <fullName evidence="1">Uncharacterized protein</fullName>
    </submittedName>
</protein>
<keyword evidence="2" id="KW-1185">Reference proteome</keyword>
<sequence>MENEIKFQNLRMIALEKGGNYSLNISIASGIVDFGVTVALERRDYEVISTDELRATLLQAAMHHPFQLRQTALTENEQRKYLDIILHSPESEVENFLTELDHGPANGAISNMVHITAKRDYQSLRDGNWFN</sequence>
<organism evidence="1 2">
    <name type="scientific">Vibrio porteresiae DSM 19223</name>
    <dbReference type="NCBI Taxonomy" id="1123496"/>
    <lineage>
        <taxon>Bacteria</taxon>
        <taxon>Pseudomonadati</taxon>
        <taxon>Pseudomonadota</taxon>
        <taxon>Gammaproteobacteria</taxon>
        <taxon>Vibrionales</taxon>
        <taxon>Vibrionaceae</taxon>
        <taxon>Vibrio</taxon>
    </lineage>
</organism>
<reference evidence="1 2" key="1">
    <citation type="submission" date="2023-11" db="EMBL/GenBank/DDBJ databases">
        <title>Plant-associative lifestyle of Vibrio porteresiae and its evolutionary dynamics.</title>
        <authorList>
            <person name="Rameshkumar N."/>
            <person name="Kirti K."/>
        </authorList>
    </citation>
    <scope>NUCLEOTIDE SEQUENCE [LARGE SCALE GENOMIC DNA]</scope>
    <source>
        <strain evidence="1 2">MSSRF30</strain>
    </source>
</reference>